<gene>
    <name evidence="1" type="ORF">IHE45_19G045100</name>
</gene>
<dbReference type="EC" id="4.2.3.104" evidence="1"/>
<organism evidence="1 2">
    <name type="scientific">Dioscorea alata</name>
    <name type="common">Purple yam</name>
    <dbReference type="NCBI Taxonomy" id="55571"/>
    <lineage>
        <taxon>Eukaryota</taxon>
        <taxon>Viridiplantae</taxon>
        <taxon>Streptophyta</taxon>
        <taxon>Embryophyta</taxon>
        <taxon>Tracheophyta</taxon>
        <taxon>Spermatophyta</taxon>
        <taxon>Magnoliopsida</taxon>
        <taxon>Liliopsida</taxon>
        <taxon>Dioscoreales</taxon>
        <taxon>Dioscoreaceae</taxon>
        <taxon>Dioscorea</taxon>
    </lineage>
</organism>
<keyword evidence="2" id="KW-1185">Reference proteome</keyword>
<comment type="caution">
    <text evidence="1">The sequence shown here is derived from an EMBL/GenBank/DDBJ whole genome shotgun (WGS) entry which is preliminary data.</text>
</comment>
<proteinExistence type="predicted"/>
<dbReference type="EMBL" id="CM037029">
    <property type="protein sequence ID" value="KAH7652865.1"/>
    <property type="molecule type" value="Genomic_DNA"/>
</dbReference>
<keyword evidence="1" id="KW-0456">Lyase</keyword>
<reference evidence="2" key="1">
    <citation type="journal article" date="2022" name="Nat. Commun.">
        <title>Chromosome evolution and the genetic basis of agronomically important traits in greater yam.</title>
        <authorList>
            <person name="Bredeson J.V."/>
            <person name="Lyons J.B."/>
            <person name="Oniyinde I.O."/>
            <person name="Okereke N.R."/>
            <person name="Kolade O."/>
            <person name="Nnabue I."/>
            <person name="Nwadili C.O."/>
            <person name="Hribova E."/>
            <person name="Parker M."/>
            <person name="Nwogha J."/>
            <person name="Shu S."/>
            <person name="Carlson J."/>
            <person name="Kariba R."/>
            <person name="Muthemba S."/>
            <person name="Knop K."/>
            <person name="Barton G.J."/>
            <person name="Sherwood A.V."/>
            <person name="Lopez-Montes A."/>
            <person name="Asiedu R."/>
            <person name="Jamnadass R."/>
            <person name="Muchugi A."/>
            <person name="Goodstein D."/>
            <person name="Egesi C.N."/>
            <person name="Featherston J."/>
            <person name="Asfaw A."/>
            <person name="Simpson G.G."/>
            <person name="Dolezel J."/>
            <person name="Hendre P.S."/>
            <person name="Van Deynze A."/>
            <person name="Kumar P.L."/>
            <person name="Obidiegwu J.E."/>
            <person name="Bhattacharjee R."/>
            <person name="Rokhsar D.S."/>
        </authorList>
    </citation>
    <scope>NUCLEOTIDE SEQUENCE [LARGE SCALE GENOMIC DNA]</scope>
    <source>
        <strain evidence="2">cv. TDa95/00328</strain>
    </source>
</reference>
<sequence length="572" mass="66773">MELVNSGPPPGVISTTTMERCFKVAKEDVVVRPIANFHPSLWGDYFIKNPSLLSTHQKSEEWMKKRVQELVKDVKNLLKEARGSMREEMQLIDALQRLGVAYHFEQEISEALSFINNTSTFHHSYGDDDLHLVALRFRLLRQHLYDASSDVFNQFKDDEGNFKEELKNDLKGLLSLYEAGYLGMPEEHVLDEAIEFTRSHLQSMSKNIEPRLAKQVAHALETPFRRRMSRLEARLYIPIYEEDIEAKNDVVLELAKLDFHLLQLLHREEVNKISIWWYDLGLTRELKFMRDRIVESYFWMLGVYFEPQYSKGRMMLVKVITILAMMDDIYDSYGTLHELQQFTLAIQRWELKQDDDQLDENLQLGFMAMYNTLKELEDEVLQDGTLYRINYLKREFKNAALVWLEEAKWREEGYVPSSLTEHLNLSLKTSGYHVLACASLLGIGKEVTKETLEWVTSFPQICKDITTISRLMDDAADSEIEDVATTIFCCMKEYGVSWEEAKLRILGMVENAWKDMNRECVHLNNIVPPYVLSIFVNLARMMEAIYRISDGFSEPQHIEKPISLLLVEPIQF</sequence>
<evidence type="ECO:0000313" key="1">
    <source>
        <dbReference type="EMBL" id="KAH7652865.1"/>
    </source>
</evidence>
<name>A0ACB7TXS6_DIOAL</name>
<protein>
    <submittedName>
        <fullName evidence="1">(-)-germacrene D synthase protein</fullName>
        <ecNumber evidence="1">4.2.3.104</ecNumber>
    </submittedName>
</protein>
<evidence type="ECO:0000313" key="2">
    <source>
        <dbReference type="Proteomes" id="UP000827976"/>
    </source>
</evidence>
<dbReference type="Proteomes" id="UP000827976">
    <property type="component" value="Chromosome 19"/>
</dbReference>
<accession>A0ACB7TXS6</accession>